<organism evidence="1 2">
    <name type="scientific">Neofusicoccum parvum</name>
    <dbReference type="NCBI Taxonomy" id="310453"/>
    <lineage>
        <taxon>Eukaryota</taxon>
        <taxon>Fungi</taxon>
        <taxon>Dikarya</taxon>
        <taxon>Ascomycota</taxon>
        <taxon>Pezizomycotina</taxon>
        <taxon>Dothideomycetes</taxon>
        <taxon>Dothideomycetes incertae sedis</taxon>
        <taxon>Botryosphaeriales</taxon>
        <taxon>Botryosphaeriaceae</taxon>
        <taxon>Neofusicoccum</taxon>
    </lineage>
</organism>
<evidence type="ECO:0000313" key="1">
    <source>
        <dbReference type="EMBL" id="GME28789.1"/>
    </source>
</evidence>
<evidence type="ECO:0000313" key="2">
    <source>
        <dbReference type="Proteomes" id="UP001165186"/>
    </source>
</evidence>
<protein>
    <submittedName>
        <fullName evidence="1">Cell wall galactomanno protein</fullName>
    </submittedName>
</protein>
<comment type="caution">
    <text evidence="1">The sequence shown here is derived from an EMBL/GenBank/DDBJ whole genome shotgun (WGS) entry which is preliminary data.</text>
</comment>
<dbReference type="Proteomes" id="UP001165186">
    <property type="component" value="Unassembled WGS sequence"/>
</dbReference>
<proteinExistence type="predicted"/>
<dbReference type="EMBL" id="BSXG01000052">
    <property type="protein sequence ID" value="GME28789.1"/>
    <property type="molecule type" value="Genomic_DNA"/>
</dbReference>
<accession>A0ACB5S7L3</accession>
<reference evidence="1" key="1">
    <citation type="submission" date="2024-09" db="EMBL/GenBank/DDBJ databases">
        <title>Draft Genome Sequences of Neofusicoccum parvum.</title>
        <authorList>
            <person name="Ashida A."/>
            <person name="Camagna M."/>
            <person name="Tanaka A."/>
            <person name="Takemoto D."/>
        </authorList>
    </citation>
    <scope>NUCLEOTIDE SEQUENCE</scope>
    <source>
        <strain evidence="1">PPO83</strain>
    </source>
</reference>
<name>A0ACB5S7L3_9PEZI</name>
<gene>
    <name evidence="1" type="primary">g6735</name>
    <name evidence="1" type="ORF">NpPPO83_00006735</name>
</gene>
<keyword evidence="2" id="KW-1185">Reference proteome</keyword>
<sequence>MPRLALLNSKRCSQVAQIETKDPKMRFLPTLLLAASAASAASLANRLAVTPDVLIQDITNIHNGVLANQQASQNYAGGNLVTTLVDGAPVLLTVGAIHVANRKGFADANLSPPIAEPDTVRIFQHVVDTVGVSIPSAVRTLKAKKPQFAASGMTATVIASLKLLLNDHDTFSAALTAKSYQANATLTAQGVEVVDDIHNAIQSGIDAYSS</sequence>